<dbReference type="Gene3D" id="2.30.42.10">
    <property type="match status" value="1"/>
</dbReference>
<evidence type="ECO:0000313" key="5">
    <source>
        <dbReference type="Proteomes" id="UP001228113"/>
    </source>
</evidence>
<feature type="transmembrane region" description="Helical" evidence="2">
    <location>
        <begin position="332"/>
        <end position="350"/>
    </location>
</feature>
<feature type="transmembrane region" description="Helical" evidence="2">
    <location>
        <begin position="12"/>
        <end position="29"/>
    </location>
</feature>
<dbReference type="Proteomes" id="UP001228113">
    <property type="component" value="Chromosome"/>
</dbReference>
<gene>
    <name evidence="4" type="ORF">METESE_26000</name>
</gene>
<dbReference type="AlphaFoldDB" id="A0AA48H106"/>
<protein>
    <recommendedName>
        <fullName evidence="3">PDZ domain-containing protein</fullName>
    </recommendedName>
</protein>
<dbReference type="Pfam" id="PF07228">
    <property type="entry name" value="SpoIIE"/>
    <property type="match status" value="1"/>
</dbReference>
<dbReference type="PANTHER" id="PTHR43156">
    <property type="entry name" value="STAGE II SPORULATION PROTEIN E-RELATED"/>
    <property type="match status" value="1"/>
</dbReference>
<keyword evidence="2" id="KW-0812">Transmembrane</keyword>
<keyword evidence="2" id="KW-0472">Membrane</keyword>
<evidence type="ECO:0000259" key="3">
    <source>
        <dbReference type="PROSITE" id="PS50106"/>
    </source>
</evidence>
<evidence type="ECO:0000256" key="2">
    <source>
        <dbReference type="SAM" id="Phobius"/>
    </source>
</evidence>
<dbReference type="SMART" id="SM00331">
    <property type="entry name" value="PP2C_SIG"/>
    <property type="match status" value="1"/>
</dbReference>
<feature type="transmembrane region" description="Helical" evidence="2">
    <location>
        <begin position="125"/>
        <end position="144"/>
    </location>
</feature>
<reference evidence="4" key="1">
    <citation type="journal article" date="2023" name="Int. J. Syst. Evol. Microbiol.">
        <title>Mesoterricola silvestris gen. nov., sp. nov., Mesoterricola sediminis sp. nov., Geothrix oryzae sp. nov., Geothrix edaphica sp. nov., Geothrix rubra sp. nov., and Geothrix limicola sp. nov., six novel members of Acidobacteriota isolated from soils.</title>
        <authorList>
            <person name="Itoh H."/>
            <person name="Sugisawa Y."/>
            <person name="Mise K."/>
            <person name="Xu Z."/>
            <person name="Kuniyasu M."/>
            <person name="Ushijima N."/>
            <person name="Kawano K."/>
            <person name="Kobayashi E."/>
            <person name="Shiratori Y."/>
            <person name="Masuda Y."/>
            <person name="Senoo K."/>
        </authorList>
    </citation>
    <scope>NUCLEOTIDE SEQUENCE</scope>
    <source>
        <strain evidence="4">W786</strain>
    </source>
</reference>
<feature type="domain" description="PDZ" evidence="3">
    <location>
        <begin position="50"/>
        <end position="107"/>
    </location>
</feature>
<dbReference type="PANTHER" id="PTHR43156:SF2">
    <property type="entry name" value="STAGE II SPORULATION PROTEIN E"/>
    <property type="match status" value="1"/>
</dbReference>
<dbReference type="PROSITE" id="PS50106">
    <property type="entry name" value="PDZ"/>
    <property type="match status" value="1"/>
</dbReference>
<organism evidence="4 5">
    <name type="scientific">Mesoterricola sediminis</name>
    <dbReference type="NCBI Taxonomy" id="2927980"/>
    <lineage>
        <taxon>Bacteria</taxon>
        <taxon>Pseudomonadati</taxon>
        <taxon>Acidobacteriota</taxon>
        <taxon>Holophagae</taxon>
        <taxon>Holophagales</taxon>
        <taxon>Holophagaceae</taxon>
        <taxon>Mesoterricola</taxon>
    </lineage>
</organism>
<dbReference type="Pfam" id="PF17820">
    <property type="entry name" value="PDZ_6"/>
    <property type="match status" value="1"/>
</dbReference>
<dbReference type="InterPro" id="IPR001932">
    <property type="entry name" value="PPM-type_phosphatase-like_dom"/>
</dbReference>
<dbReference type="InterPro" id="IPR036457">
    <property type="entry name" value="PPM-type-like_dom_sf"/>
</dbReference>
<evidence type="ECO:0000256" key="1">
    <source>
        <dbReference type="ARBA" id="ARBA00022801"/>
    </source>
</evidence>
<dbReference type="GO" id="GO:0016791">
    <property type="term" value="F:phosphatase activity"/>
    <property type="evidence" value="ECO:0007669"/>
    <property type="project" value="TreeGrafter"/>
</dbReference>
<keyword evidence="2" id="KW-1133">Transmembrane helix</keyword>
<dbReference type="InterPro" id="IPR052016">
    <property type="entry name" value="Bact_Sigma-Reg"/>
</dbReference>
<accession>A0AA48H106</accession>
<dbReference type="Gene3D" id="3.60.40.10">
    <property type="entry name" value="PPM-type phosphatase domain"/>
    <property type="match status" value="1"/>
</dbReference>
<dbReference type="EMBL" id="AP027081">
    <property type="protein sequence ID" value="BDU77642.1"/>
    <property type="molecule type" value="Genomic_DNA"/>
</dbReference>
<feature type="transmembrane region" description="Helical" evidence="2">
    <location>
        <begin position="362"/>
        <end position="384"/>
    </location>
</feature>
<dbReference type="RefSeq" id="WP_243332762.1">
    <property type="nucleotide sequence ID" value="NZ_AP027081.1"/>
</dbReference>
<dbReference type="KEGG" id="msea:METESE_26000"/>
<feature type="transmembrane region" description="Helical" evidence="2">
    <location>
        <begin position="262"/>
        <end position="284"/>
    </location>
</feature>
<keyword evidence="5" id="KW-1185">Reference proteome</keyword>
<sequence length="851" mass="94905">MSPSLRAIRWKLVLSSVFALVLALGSFYLNNWVYAPSDDQCTWKPVGKRVVIAEILPNGEAETAGLLDGDELLSIHGRKVDARHLTDAQRYINAQPEGRILIYTVLREGRILRLPVKMVKSFDRTSLLVLVSALVAWAMGLLVVVSSPSRKIARHFYYIGIVSLLVTVLVGVGPALDAVSLPLLVPMILTSALALGLAPPLWLHFFLRFPHPFPLRTNRHFLAALYGFSLGGGVLLGLRLLLRTFDRNEFFQEVFVYLDQSWIGRVVGMATPAVAITGLVLFWIGAFKLQGRKRAGLIPTLLFSTAIMADLFAFNVLQRIAGASLIFQREAWIFFLPLPLLPLSFAYAIFRHGFFDVRRALLRWVTYFGVLGITLALYLGGLAYLFAQGIQVVPSAWVGVLVGISAIPIGWLLRWMLQALRRIFRRDLHTAREVILGNLRETRKRFSEEALLASLADSIREAYRPHVLLMLGVDQRRLVLPPVPDPDPEDPFAEQLARPAVLELPLDILRHARENREVVLGMGSDEADWVREQGEALRAHLDALEVQVLALIMVNEEPHAGLMLGGKYAELNYGREDRELLREVAIAAGQLLETAVLHRRMLDQGRIEQELQTARAIQEGLITSVPPDMPGFQAALRLSPALETGGDLLWVGRRPSGSWIAAVGDVSGKGLAAALYMSQAMALLKMAAHQEGMSFEEILPTLDRTLRSLMGPRDFLTLSLLEWDRDGRYRTARAGHPPPLLVSGAQACDAREMEIPGRGLGLRPWRDGNWVVQEGVLESRQWLVMYSDGLTEAMNRQGELYGVRRLRDQVQRIWGTGSVRAACEAVFHDVTAFDAQNRDDRTLFILSRESA</sequence>
<dbReference type="InterPro" id="IPR036034">
    <property type="entry name" value="PDZ_sf"/>
</dbReference>
<dbReference type="InterPro" id="IPR001478">
    <property type="entry name" value="PDZ"/>
</dbReference>
<dbReference type="InterPro" id="IPR041489">
    <property type="entry name" value="PDZ_6"/>
</dbReference>
<dbReference type="SUPFAM" id="SSF50156">
    <property type="entry name" value="PDZ domain-like"/>
    <property type="match status" value="1"/>
</dbReference>
<name>A0AA48H106_9BACT</name>
<proteinExistence type="predicted"/>
<evidence type="ECO:0000313" key="4">
    <source>
        <dbReference type="EMBL" id="BDU77642.1"/>
    </source>
</evidence>
<keyword evidence="1" id="KW-0378">Hydrolase</keyword>
<feature type="transmembrane region" description="Helical" evidence="2">
    <location>
        <begin position="396"/>
        <end position="417"/>
    </location>
</feature>
<feature type="transmembrane region" description="Helical" evidence="2">
    <location>
        <begin position="156"/>
        <end position="176"/>
    </location>
</feature>
<feature type="transmembrane region" description="Helical" evidence="2">
    <location>
        <begin position="221"/>
        <end position="242"/>
    </location>
</feature>
<feature type="transmembrane region" description="Helical" evidence="2">
    <location>
        <begin position="296"/>
        <end position="317"/>
    </location>
</feature>
<feature type="transmembrane region" description="Helical" evidence="2">
    <location>
        <begin position="188"/>
        <end position="209"/>
    </location>
</feature>